<dbReference type="SUPFAM" id="SSF50814">
    <property type="entry name" value="Lipocalins"/>
    <property type="match status" value="1"/>
</dbReference>
<accession>A0A6J2JEC6</accession>
<organism evidence="2 3">
    <name type="scientific">Bombyx mandarina</name>
    <name type="common">Wild silk moth</name>
    <name type="synonym">Wild silkworm</name>
    <dbReference type="NCBI Taxonomy" id="7092"/>
    <lineage>
        <taxon>Eukaryota</taxon>
        <taxon>Metazoa</taxon>
        <taxon>Ecdysozoa</taxon>
        <taxon>Arthropoda</taxon>
        <taxon>Hexapoda</taxon>
        <taxon>Insecta</taxon>
        <taxon>Pterygota</taxon>
        <taxon>Neoptera</taxon>
        <taxon>Endopterygota</taxon>
        <taxon>Lepidoptera</taxon>
        <taxon>Glossata</taxon>
        <taxon>Ditrysia</taxon>
        <taxon>Bombycoidea</taxon>
        <taxon>Bombycidae</taxon>
        <taxon>Bombycinae</taxon>
        <taxon>Bombyx</taxon>
    </lineage>
</organism>
<gene>
    <name evidence="3" type="primary">LOC114241246</name>
</gene>
<dbReference type="RefSeq" id="XP_028027841.1">
    <property type="nucleotide sequence ID" value="XM_028172040.1"/>
</dbReference>
<keyword evidence="2" id="KW-1185">Reference proteome</keyword>
<evidence type="ECO:0000256" key="1">
    <source>
        <dbReference type="SAM" id="SignalP"/>
    </source>
</evidence>
<dbReference type="AlphaFoldDB" id="A0A6J2JEC6"/>
<evidence type="ECO:0000313" key="3">
    <source>
        <dbReference type="RefSeq" id="XP_028027841.1"/>
    </source>
</evidence>
<protein>
    <submittedName>
        <fullName evidence="3">Uncharacterized protein LOC114241246</fullName>
    </submittedName>
</protein>
<feature type="chain" id="PRO_5026714503" evidence="1">
    <location>
        <begin position="19"/>
        <end position="214"/>
    </location>
</feature>
<dbReference type="OrthoDB" id="7240065at2759"/>
<evidence type="ECO:0000313" key="2">
    <source>
        <dbReference type="Proteomes" id="UP000504629"/>
    </source>
</evidence>
<dbReference type="Proteomes" id="UP000504629">
    <property type="component" value="Unplaced"/>
</dbReference>
<feature type="signal peptide" evidence="1">
    <location>
        <begin position="1"/>
        <end position="18"/>
    </location>
</feature>
<keyword evidence="1" id="KW-0732">Signal</keyword>
<reference evidence="3" key="1">
    <citation type="submission" date="2025-08" db="UniProtKB">
        <authorList>
            <consortium name="RefSeq"/>
        </authorList>
    </citation>
    <scope>IDENTIFICATION</scope>
    <source>
        <tissue evidence="3">Silk gland</tissue>
    </source>
</reference>
<proteinExistence type="predicted"/>
<sequence length="214" mass="24379">MYRGILVFLTIYLTTSEAVTNSTNCGYFQADFDLISALGTWHVVAIIPEKLFPDKDVTCYKMEISETDEAGLRWLINRTTHGPQNKSIIADVKGTIVRQRYHTEHAFDVWSKSTAGIQGCFQQVLSLDLDKNRIHKTLAHDAMMQLHIVDSKDGSSPFLMQMLWGKLISVVVYRRNQGITEEQLKPIFELATKIRGPQRLPKICDNPLKDILLQ</sequence>
<name>A0A6J2JEC6_BOMMA</name>
<dbReference type="InterPro" id="IPR012674">
    <property type="entry name" value="Calycin"/>
</dbReference>
<dbReference type="KEGG" id="bman:114241246"/>
<dbReference type="GeneID" id="114241246"/>